<organism evidence="1 2">
    <name type="scientific">Peribacillus asahii</name>
    <dbReference type="NCBI Taxonomy" id="228899"/>
    <lineage>
        <taxon>Bacteria</taxon>
        <taxon>Bacillati</taxon>
        <taxon>Bacillota</taxon>
        <taxon>Bacilli</taxon>
        <taxon>Bacillales</taxon>
        <taxon>Bacillaceae</taxon>
        <taxon>Peribacillus</taxon>
    </lineage>
</organism>
<gene>
    <name evidence="1" type="ORF">BAOM_1015</name>
</gene>
<evidence type="ECO:0000313" key="1">
    <source>
        <dbReference type="EMBL" id="AZV41626.1"/>
    </source>
</evidence>
<dbReference type="Proteomes" id="UP000283095">
    <property type="component" value="Chromosome"/>
</dbReference>
<accession>A0A3T0KMK4</accession>
<reference evidence="1 2" key="1">
    <citation type="submission" date="2018-01" db="EMBL/GenBank/DDBJ databases">
        <title>Bacillus asahii Genome sequencing and assembly.</title>
        <authorList>
            <person name="Jiang H."/>
            <person name="Feng Y."/>
            <person name="Zhao F."/>
            <person name="Lin X."/>
        </authorList>
    </citation>
    <scope>NUCLEOTIDE SEQUENCE [LARGE SCALE GENOMIC DNA]</scope>
    <source>
        <strain evidence="1 2">OM18</strain>
    </source>
</reference>
<protein>
    <submittedName>
        <fullName evidence="1">Uncharacterized protein</fullName>
    </submittedName>
</protein>
<dbReference type="AlphaFoldDB" id="A0A3T0KMK4"/>
<dbReference type="EMBL" id="CP026095">
    <property type="protein sequence ID" value="AZV41626.1"/>
    <property type="molecule type" value="Genomic_DNA"/>
</dbReference>
<dbReference type="KEGG" id="pasa:BAOM_1015"/>
<name>A0A3T0KMK4_9BACI</name>
<evidence type="ECO:0000313" key="2">
    <source>
        <dbReference type="Proteomes" id="UP000283095"/>
    </source>
</evidence>
<proteinExistence type="predicted"/>
<sequence>MEKKSKNNMNVTETNVTIACLQNNFFKIGSIIHFFKVDASI</sequence>